<feature type="transmembrane region" description="Helical" evidence="1">
    <location>
        <begin position="68"/>
        <end position="87"/>
    </location>
</feature>
<accession>A0A1G2MW98</accession>
<dbReference type="Proteomes" id="UP000177943">
    <property type="component" value="Unassembled WGS sequence"/>
</dbReference>
<sequence>MRVPPTRITLGHSSAFECLIFIFYTSSKLVYTYFTRSLKLSVYDKKHTKFAHATFLHIIRNMREALSFALKLGYMIAGPLIALALGGRLADNTFGTSPIFLLVGIGLSLMITTYIVYKEISKIG</sequence>
<evidence type="ECO:0000313" key="3">
    <source>
        <dbReference type="Proteomes" id="UP000177943"/>
    </source>
</evidence>
<dbReference type="AlphaFoldDB" id="A0A1G2MW98"/>
<protein>
    <recommendedName>
        <fullName evidence="4">AtpZ/AtpI family protein</fullName>
    </recommendedName>
</protein>
<name>A0A1G2MW98_9BACT</name>
<dbReference type="InterPro" id="IPR032820">
    <property type="entry name" value="ATPase_put"/>
</dbReference>
<dbReference type="EMBL" id="MHRP01000020">
    <property type="protein sequence ID" value="OHA27211.1"/>
    <property type="molecule type" value="Genomic_DNA"/>
</dbReference>
<reference evidence="2 3" key="1">
    <citation type="journal article" date="2016" name="Nat. Commun.">
        <title>Thousands of microbial genomes shed light on interconnected biogeochemical processes in an aquifer system.</title>
        <authorList>
            <person name="Anantharaman K."/>
            <person name="Brown C.T."/>
            <person name="Hug L.A."/>
            <person name="Sharon I."/>
            <person name="Castelle C.J."/>
            <person name="Probst A.J."/>
            <person name="Thomas B.C."/>
            <person name="Singh A."/>
            <person name="Wilkins M.J."/>
            <person name="Karaoz U."/>
            <person name="Brodie E.L."/>
            <person name="Williams K.H."/>
            <person name="Hubbard S.S."/>
            <person name="Banfield J.F."/>
        </authorList>
    </citation>
    <scope>NUCLEOTIDE SEQUENCE [LARGE SCALE GENOMIC DNA]</scope>
</reference>
<evidence type="ECO:0000256" key="1">
    <source>
        <dbReference type="SAM" id="Phobius"/>
    </source>
</evidence>
<organism evidence="2 3">
    <name type="scientific">Candidatus Taylorbacteria bacterium RIFCSPHIGHO2_02_FULL_45_35</name>
    <dbReference type="NCBI Taxonomy" id="1802311"/>
    <lineage>
        <taxon>Bacteria</taxon>
        <taxon>Candidatus Tayloriibacteriota</taxon>
    </lineage>
</organism>
<keyword evidence="1" id="KW-1133">Transmembrane helix</keyword>
<feature type="transmembrane region" description="Helical" evidence="1">
    <location>
        <begin position="12"/>
        <end position="31"/>
    </location>
</feature>
<comment type="caution">
    <text evidence="2">The sequence shown here is derived from an EMBL/GenBank/DDBJ whole genome shotgun (WGS) entry which is preliminary data.</text>
</comment>
<proteinExistence type="predicted"/>
<feature type="transmembrane region" description="Helical" evidence="1">
    <location>
        <begin position="99"/>
        <end position="117"/>
    </location>
</feature>
<keyword evidence="1" id="KW-0472">Membrane</keyword>
<dbReference type="Pfam" id="PF09527">
    <property type="entry name" value="ATPase_gene1"/>
    <property type="match status" value="1"/>
</dbReference>
<keyword evidence="1" id="KW-0812">Transmembrane</keyword>
<gene>
    <name evidence="2" type="ORF">A3D56_02015</name>
</gene>
<evidence type="ECO:0000313" key="2">
    <source>
        <dbReference type="EMBL" id="OHA27211.1"/>
    </source>
</evidence>
<evidence type="ECO:0008006" key="4">
    <source>
        <dbReference type="Google" id="ProtNLM"/>
    </source>
</evidence>